<evidence type="ECO:0000313" key="2">
    <source>
        <dbReference type="Proteomes" id="UP000323565"/>
    </source>
</evidence>
<dbReference type="Proteomes" id="UP000323565">
    <property type="component" value="Chromosome"/>
</dbReference>
<evidence type="ECO:0000313" key="1">
    <source>
        <dbReference type="EMBL" id="QEH92494.1"/>
    </source>
</evidence>
<proteinExistence type="predicted"/>
<dbReference type="Gene3D" id="3.40.50.2000">
    <property type="entry name" value="Glycogen Phosphorylase B"/>
    <property type="match status" value="1"/>
</dbReference>
<gene>
    <name evidence="1" type="ORF">FV141_02270</name>
</gene>
<protein>
    <submittedName>
        <fullName evidence="1">Glycosyltransferase family 4 protein</fullName>
    </submittedName>
</protein>
<accession>A0ABX5Z6Q3</accession>
<sequence length="114" mass="12068">MMRIAVLATNRNPLVAPFAGGREALTAALVGGFRRRGHHVVLHAAPGTPASLADEVITYPELPRLSEVAALDPQVQEAPFLADHTRISGSAPGLRGCQWHGSGEPTWCINGIRA</sequence>
<name>A0ABX5Z6Q3_9MICO</name>
<organism evidence="1 2">
    <name type="scientific">Dermacoccus abyssi</name>
    <dbReference type="NCBI Taxonomy" id="322596"/>
    <lineage>
        <taxon>Bacteria</taxon>
        <taxon>Bacillati</taxon>
        <taxon>Actinomycetota</taxon>
        <taxon>Actinomycetes</taxon>
        <taxon>Micrococcales</taxon>
        <taxon>Dermacoccaceae</taxon>
        <taxon>Dermacoccus</taxon>
    </lineage>
</organism>
<keyword evidence="2" id="KW-1185">Reference proteome</keyword>
<reference evidence="1 2" key="1">
    <citation type="submission" date="2019-08" db="EMBL/GenBank/DDBJ databases">
        <title>Dermacoccus abyssi strain HZAU 226, whole genome Nanopore sequencing project.</title>
        <authorList>
            <person name="Guo A."/>
            <person name="Zhang X."/>
            <person name="Ruan Y."/>
            <person name="Liu W."/>
            <person name="Chen Q."/>
            <person name="Gu L."/>
        </authorList>
    </citation>
    <scope>NUCLEOTIDE SEQUENCE [LARGE SCALE GENOMIC DNA]</scope>
    <source>
        <strain evidence="1 2">HZAU 226</strain>
    </source>
</reference>
<dbReference type="EMBL" id="CP043031">
    <property type="protein sequence ID" value="QEH92494.1"/>
    <property type="molecule type" value="Genomic_DNA"/>
</dbReference>